<dbReference type="InterPro" id="IPR001841">
    <property type="entry name" value="Znf_RING"/>
</dbReference>
<keyword evidence="3" id="KW-0812">Transmembrane</keyword>
<dbReference type="Gene3D" id="3.30.40.10">
    <property type="entry name" value="Zinc/RING finger domain, C3HC4 (zinc finger)"/>
    <property type="match status" value="1"/>
</dbReference>
<feature type="region of interest" description="Disordered" evidence="2">
    <location>
        <begin position="370"/>
        <end position="390"/>
    </location>
</feature>
<evidence type="ECO:0000313" key="6">
    <source>
        <dbReference type="Proteomes" id="UP000247810"/>
    </source>
</evidence>
<protein>
    <recommendedName>
        <fullName evidence="4">RING-type domain-containing protein</fullName>
    </recommendedName>
</protein>
<reference evidence="5 6" key="1">
    <citation type="submission" date="2018-02" db="EMBL/GenBank/DDBJ databases">
        <title>The genomes of Aspergillus section Nigri reveals drivers in fungal speciation.</title>
        <authorList>
            <consortium name="DOE Joint Genome Institute"/>
            <person name="Vesth T.C."/>
            <person name="Nybo J."/>
            <person name="Theobald S."/>
            <person name="Brandl J."/>
            <person name="Frisvad J.C."/>
            <person name="Nielsen K.F."/>
            <person name="Lyhne E.K."/>
            <person name="Kogle M.E."/>
            <person name="Kuo A."/>
            <person name="Riley R."/>
            <person name="Clum A."/>
            <person name="Nolan M."/>
            <person name="Lipzen A."/>
            <person name="Salamov A."/>
            <person name="Henrissat B."/>
            <person name="Wiebenga A."/>
            <person name="De vries R.P."/>
            <person name="Grigoriev I.V."/>
            <person name="Mortensen U.H."/>
            <person name="Andersen M.R."/>
            <person name="Baker S.E."/>
        </authorList>
    </citation>
    <scope>NUCLEOTIDE SEQUENCE [LARGE SCALE GENOMIC DNA]</scope>
    <source>
        <strain evidence="5 6">CBS 707.79</strain>
    </source>
</reference>
<dbReference type="STRING" id="1448320.A0A319DPT4"/>
<dbReference type="CDD" id="cd16473">
    <property type="entry name" value="RING-H2_RNF103"/>
    <property type="match status" value="1"/>
</dbReference>
<dbReference type="Pfam" id="PF13639">
    <property type="entry name" value="zf-RING_2"/>
    <property type="match status" value="1"/>
</dbReference>
<dbReference type="Proteomes" id="UP000247810">
    <property type="component" value="Unassembled WGS sequence"/>
</dbReference>
<dbReference type="GO" id="GO:0061630">
    <property type="term" value="F:ubiquitin protein ligase activity"/>
    <property type="evidence" value="ECO:0007669"/>
    <property type="project" value="TreeGrafter"/>
</dbReference>
<feature type="domain" description="RING-type" evidence="4">
    <location>
        <begin position="251"/>
        <end position="293"/>
    </location>
</feature>
<keyword evidence="1" id="KW-0863">Zinc-finger</keyword>
<evidence type="ECO:0000313" key="5">
    <source>
        <dbReference type="EMBL" id="PYH99561.1"/>
    </source>
</evidence>
<dbReference type="PANTHER" id="PTHR22765:SF434">
    <property type="entry name" value="GB|AAD18119.1-RELATED"/>
    <property type="match status" value="1"/>
</dbReference>
<evidence type="ECO:0000259" key="4">
    <source>
        <dbReference type="PROSITE" id="PS50089"/>
    </source>
</evidence>
<dbReference type="GO" id="GO:0008270">
    <property type="term" value="F:zinc ion binding"/>
    <property type="evidence" value="ECO:0007669"/>
    <property type="project" value="UniProtKB-KW"/>
</dbReference>
<feature type="region of interest" description="Disordered" evidence="2">
    <location>
        <begin position="176"/>
        <end position="214"/>
    </location>
</feature>
<dbReference type="GO" id="GO:0006511">
    <property type="term" value="P:ubiquitin-dependent protein catabolic process"/>
    <property type="evidence" value="ECO:0007669"/>
    <property type="project" value="TreeGrafter"/>
</dbReference>
<feature type="compositionally biased region" description="Polar residues" evidence="2">
    <location>
        <begin position="1"/>
        <end position="17"/>
    </location>
</feature>
<evidence type="ECO:0000256" key="1">
    <source>
        <dbReference type="PROSITE-ProRule" id="PRU00175"/>
    </source>
</evidence>
<feature type="region of interest" description="Disordered" evidence="2">
    <location>
        <begin position="309"/>
        <end position="328"/>
    </location>
</feature>
<keyword evidence="3" id="KW-1133">Transmembrane helix</keyword>
<gene>
    <name evidence="5" type="ORF">BO71DRAFT_368974</name>
</gene>
<dbReference type="PANTHER" id="PTHR22765">
    <property type="entry name" value="RING FINGER AND PROTEASE ASSOCIATED DOMAIN-CONTAINING"/>
    <property type="match status" value="1"/>
</dbReference>
<feature type="compositionally biased region" description="Basic and acidic residues" evidence="2">
    <location>
        <begin position="176"/>
        <end position="191"/>
    </location>
</feature>
<keyword evidence="3" id="KW-0472">Membrane</keyword>
<feature type="compositionally biased region" description="Polar residues" evidence="2">
    <location>
        <begin position="200"/>
        <end position="214"/>
    </location>
</feature>
<feature type="transmembrane region" description="Helical" evidence="3">
    <location>
        <begin position="31"/>
        <end position="56"/>
    </location>
</feature>
<dbReference type="InterPro" id="IPR051826">
    <property type="entry name" value="E3_ubiquitin-ligase_domain"/>
</dbReference>
<feature type="compositionally biased region" description="Polar residues" evidence="2">
    <location>
        <begin position="372"/>
        <end position="386"/>
    </location>
</feature>
<name>A0A319DPT4_9EURO</name>
<sequence length="444" mass="48938">MSSTSTGSPSNATNTDHNGNGSSTSPTSSPLLFFVALGFGVVFTNLWIIVGVKYCFRYNQRNRQLRGEETDEPIDLVAMPRAHRRRREKKLMSMDEVNERFPLVNYKTWRSSRANEGLSTAGGISAPNSRPQSLKDDNCILSACDSPSAITTPPLKGHQRIDSITSQMFTRLEHFETTQPHPEEKNPRNSEPDPSVSRVIDNTNETATGQSRNHTLSHVIVEDIDEDAGDIEDHIRNAVPADLLANPGDTCAICLDTIEDDDDIRGLTCGHAFHASCVDPWLTSRRACCPLCKADYYIPKPRINACDSVPISERPGRRGTTRASTPSQPQAVFIGGRVNILRSPLALPERRVRQAHSTNRAGFSRLRFWRPSDSNNERNPTSTGISPDNLGHRELRLSSVRHFGLNSIFGGNRASSGGAVTRTLDTPRSDDNRTLEELEAGPAT</sequence>
<keyword evidence="6" id="KW-1185">Reference proteome</keyword>
<keyword evidence="1" id="KW-0862">Zinc</keyword>
<dbReference type="SMART" id="SM00184">
    <property type="entry name" value="RING"/>
    <property type="match status" value="1"/>
</dbReference>
<evidence type="ECO:0000256" key="3">
    <source>
        <dbReference type="SAM" id="Phobius"/>
    </source>
</evidence>
<feature type="compositionally biased region" description="Basic and acidic residues" evidence="2">
    <location>
        <begin position="425"/>
        <end position="436"/>
    </location>
</feature>
<dbReference type="EMBL" id="KZ825801">
    <property type="protein sequence ID" value="PYH99561.1"/>
    <property type="molecule type" value="Genomic_DNA"/>
</dbReference>
<organism evidence="5 6">
    <name type="scientific">Aspergillus ellipticus CBS 707.79</name>
    <dbReference type="NCBI Taxonomy" id="1448320"/>
    <lineage>
        <taxon>Eukaryota</taxon>
        <taxon>Fungi</taxon>
        <taxon>Dikarya</taxon>
        <taxon>Ascomycota</taxon>
        <taxon>Pezizomycotina</taxon>
        <taxon>Eurotiomycetes</taxon>
        <taxon>Eurotiomycetidae</taxon>
        <taxon>Eurotiales</taxon>
        <taxon>Aspergillaceae</taxon>
        <taxon>Aspergillus</taxon>
        <taxon>Aspergillus subgen. Circumdati</taxon>
    </lineage>
</organism>
<dbReference type="OrthoDB" id="8062037at2759"/>
<accession>A0A319DPT4</accession>
<dbReference type="PROSITE" id="PS50089">
    <property type="entry name" value="ZF_RING_2"/>
    <property type="match status" value="1"/>
</dbReference>
<dbReference type="GO" id="GO:0005737">
    <property type="term" value="C:cytoplasm"/>
    <property type="evidence" value="ECO:0007669"/>
    <property type="project" value="TreeGrafter"/>
</dbReference>
<feature type="region of interest" description="Disordered" evidence="2">
    <location>
        <begin position="1"/>
        <end position="25"/>
    </location>
</feature>
<feature type="region of interest" description="Disordered" evidence="2">
    <location>
        <begin position="408"/>
        <end position="444"/>
    </location>
</feature>
<dbReference type="FunFam" id="3.30.40.10:FF:000539">
    <property type="entry name" value="Ring finger domain protein"/>
    <property type="match status" value="1"/>
</dbReference>
<dbReference type="SUPFAM" id="SSF57850">
    <property type="entry name" value="RING/U-box"/>
    <property type="match status" value="1"/>
</dbReference>
<keyword evidence="1" id="KW-0479">Metal-binding</keyword>
<evidence type="ECO:0000256" key="2">
    <source>
        <dbReference type="SAM" id="MobiDB-lite"/>
    </source>
</evidence>
<dbReference type="AlphaFoldDB" id="A0A319DPT4"/>
<dbReference type="InterPro" id="IPR013083">
    <property type="entry name" value="Znf_RING/FYVE/PHD"/>
</dbReference>
<proteinExistence type="predicted"/>
<dbReference type="VEuPathDB" id="FungiDB:BO71DRAFT_368974"/>